<dbReference type="Pfam" id="PF03717">
    <property type="entry name" value="PBP_dimer"/>
    <property type="match status" value="1"/>
</dbReference>
<dbReference type="GO" id="GO:0006508">
    <property type="term" value="P:proteolysis"/>
    <property type="evidence" value="ECO:0007669"/>
    <property type="project" value="UniProtKB-KW"/>
</dbReference>
<comment type="subcellular location">
    <subcellularLocation>
        <location evidence="1">Membrane</location>
    </subcellularLocation>
</comment>
<keyword evidence="6 16" id="KW-0645">Protease</keyword>
<evidence type="ECO:0000259" key="18">
    <source>
        <dbReference type="Pfam" id="PF00905"/>
    </source>
</evidence>
<keyword evidence="5 16" id="KW-0121">Carboxypeptidase</keyword>
<evidence type="ECO:0000256" key="10">
    <source>
        <dbReference type="ARBA" id="ARBA00022984"/>
    </source>
</evidence>
<feature type="active site" description="Acyl-ester intermediate" evidence="16">
    <location>
        <position position="303"/>
    </location>
</feature>
<dbReference type="GO" id="GO:0000917">
    <property type="term" value="P:division septum assembly"/>
    <property type="evidence" value="ECO:0007669"/>
    <property type="project" value="UniProtKB-KW"/>
</dbReference>
<sequence length="582" mass="63028">MSRVRGVLAACRRFPAWLGARWRFGLTMLALFGLALTVSGRIVWLHVVRHDFLAEQGDKRSLRHVPISAHRGTITDRNGEPLAVSTPMITLWANPLELEPARERWHELAAALGVRLDVLAKRIEDNAGRSFMYLERGVTPEQGGQVMALGIAGIYQREEFRRFYPAGEVTAHLVGLTDIDENGREGVELAYNDWLAGVPGKRRVVQNRKGQIIADVQVVQNAKAGQSIALSIDLRLQYLAHRELQRTIQEFKAKAGSLVMVDVKTGEILALVNYPTYNPNNRASYSANGSRNRALVDVFEPGSTVKPFTIAAALDTGRWKPGSTVDVGNGQMQIGKYTIRDVSRGGVLDLTNVLKKSSNVGITKIALDIGHEPVAGLMQQVGFGADTGLGFPGESSGRFPLHTRWGAAETATMAYGYGFSVTVAQLAHAYATLGNNGVSIPLSLLRKDREAASSQVLNPATSQVVLEMLRSVVEEEGGGGQRARVPGYHVAGKSGTAKKSRSGGYTEDSYRSLFAGVGPVSEPRIAMAIVIDEPTRGGYFGGLVAAPAFSRIMAGSLRLLNVRPDNLPETMAQHSIQQRGRS</sequence>
<dbReference type="Gene3D" id="3.40.710.10">
    <property type="entry name" value="DD-peptidase/beta-lactamase superfamily"/>
    <property type="match status" value="1"/>
</dbReference>
<evidence type="ECO:0000256" key="13">
    <source>
        <dbReference type="ARBA" id="ARBA00023210"/>
    </source>
</evidence>
<dbReference type="GO" id="GO:0008360">
    <property type="term" value="P:regulation of cell shape"/>
    <property type="evidence" value="ECO:0007669"/>
    <property type="project" value="UniProtKB-KW"/>
</dbReference>
<comment type="similarity">
    <text evidence="16">Belongs to the transpeptidase family. FtsI subfamily.</text>
</comment>
<comment type="catalytic activity">
    <reaction evidence="16">
        <text>Preferential cleavage: (Ac)2-L-Lys-D-Ala-|-D-Ala. Also transpeptidation of peptidyl-alanyl moieties that are N-acyl substituents of D-alanine.</text>
        <dbReference type="EC" id="3.4.16.4"/>
    </reaction>
</comment>
<dbReference type="Gene3D" id="3.90.1310.10">
    <property type="entry name" value="Penicillin-binding protein 2a (Domain 2)"/>
    <property type="match status" value="1"/>
</dbReference>
<name>A0A4R6U786_9GAMM</name>
<keyword evidence="9 16" id="KW-0133">Cell shape</keyword>
<keyword evidence="2 16" id="KW-1003">Cell membrane</keyword>
<dbReference type="InterPro" id="IPR036138">
    <property type="entry name" value="PBP_dimer_sf"/>
</dbReference>
<dbReference type="GO" id="GO:0008658">
    <property type="term" value="F:penicillin binding"/>
    <property type="evidence" value="ECO:0007669"/>
    <property type="project" value="InterPro"/>
</dbReference>
<comment type="pathway">
    <text evidence="16">Cell wall biogenesis; peptidoglycan biosynthesis.</text>
</comment>
<keyword evidence="10 16" id="KW-0573">Peptidoglycan synthesis</keyword>
<dbReference type="PANTHER" id="PTHR30627:SF1">
    <property type="entry name" value="PEPTIDOGLYCAN D,D-TRANSPEPTIDASE FTSI"/>
    <property type="match status" value="1"/>
</dbReference>
<evidence type="ECO:0000256" key="11">
    <source>
        <dbReference type="ARBA" id="ARBA00022989"/>
    </source>
</evidence>
<dbReference type="SUPFAM" id="SSF56519">
    <property type="entry name" value="Penicillin binding protein dimerisation domain"/>
    <property type="match status" value="1"/>
</dbReference>
<dbReference type="UniPathway" id="UPA00219"/>
<evidence type="ECO:0000256" key="7">
    <source>
        <dbReference type="ARBA" id="ARBA00022692"/>
    </source>
</evidence>
<keyword evidence="12 16" id="KW-0472">Membrane</keyword>
<dbReference type="Pfam" id="PF00905">
    <property type="entry name" value="Transpeptidase"/>
    <property type="match status" value="1"/>
</dbReference>
<evidence type="ECO:0000256" key="1">
    <source>
        <dbReference type="ARBA" id="ARBA00004370"/>
    </source>
</evidence>
<evidence type="ECO:0000256" key="5">
    <source>
        <dbReference type="ARBA" id="ARBA00022645"/>
    </source>
</evidence>
<evidence type="ECO:0000256" key="16">
    <source>
        <dbReference type="HAMAP-Rule" id="MF_02080"/>
    </source>
</evidence>
<dbReference type="SUPFAM" id="SSF56601">
    <property type="entry name" value="beta-lactamase/transpeptidase-like"/>
    <property type="match status" value="1"/>
</dbReference>
<dbReference type="InterPro" id="IPR050515">
    <property type="entry name" value="Beta-lactam/transpept"/>
</dbReference>
<keyword evidence="4 16" id="KW-0132">Cell division</keyword>
<organism evidence="20 21">
    <name type="scientific">Thiopseudomonas denitrificans</name>
    <dbReference type="NCBI Taxonomy" id="1501432"/>
    <lineage>
        <taxon>Bacteria</taxon>
        <taxon>Pseudomonadati</taxon>
        <taxon>Pseudomonadota</taxon>
        <taxon>Gammaproteobacteria</taxon>
        <taxon>Pseudomonadales</taxon>
        <taxon>Pseudomonadaceae</taxon>
        <taxon>Thiopseudomonas</taxon>
    </lineage>
</organism>
<evidence type="ECO:0000256" key="3">
    <source>
        <dbReference type="ARBA" id="ARBA00022519"/>
    </source>
</evidence>
<dbReference type="HAMAP" id="MF_02080">
    <property type="entry name" value="FtsI_transpept"/>
    <property type="match status" value="1"/>
</dbReference>
<dbReference type="GO" id="GO:0005886">
    <property type="term" value="C:plasma membrane"/>
    <property type="evidence" value="ECO:0007669"/>
    <property type="project" value="UniProtKB-UniRule"/>
</dbReference>
<keyword evidence="3 16" id="KW-0997">Cell inner membrane</keyword>
<dbReference type="OrthoDB" id="9789078at2"/>
<feature type="domain" description="Penicillin-binding protein dimerisation" evidence="19">
    <location>
        <begin position="67"/>
        <end position="215"/>
    </location>
</feature>
<dbReference type="GO" id="GO:0043093">
    <property type="term" value="P:FtsZ-dependent cytokinesis"/>
    <property type="evidence" value="ECO:0007669"/>
    <property type="project" value="UniProtKB-UniRule"/>
</dbReference>
<dbReference type="AlphaFoldDB" id="A0A4R6U786"/>
<evidence type="ECO:0000256" key="17">
    <source>
        <dbReference type="SAM" id="MobiDB-lite"/>
    </source>
</evidence>
<dbReference type="Proteomes" id="UP000294575">
    <property type="component" value="Unassembled WGS sequence"/>
</dbReference>
<keyword evidence="8 16" id="KW-0378">Hydrolase</keyword>
<evidence type="ECO:0000256" key="4">
    <source>
        <dbReference type="ARBA" id="ARBA00022618"/>
    </source>
</evidence>
<evidence type="ECO:0000256" key="6">
    <source>
        <dbReference type="ARBA" id="ARBA00022670"/>
    </source>
</evidence>
<reference evidence="20 21" key="1">
    <citation type="submission" date="2019-03" db="EMBL/GenBank/DDBJ databases">
        <title>Genomic Encyclopedia of Type Strains, Phase IV (KMG-IV): sequencing the most valuable type-strain genomes for metagenomic binning, comparative biology and taxonomic classification.</title>
        <authorList>
            <person name="Goeker M."/>
        </authorList>
    </citation>
    <scope>NUCLEOTIDE SEQUENCE [LARGE SCALE GENOMIC DNA]</scope>
    <source>
        <strain evidence="20 21">DSM 28679</strain>
    </source>
</reference>
<evidence type="ECO:0000256" key="2">
    <source>
        <dbReference type="ARBA" id="ARBA00022475"/>
    </source>
</evidence>
<evidence type="ECO:0000256" key="8">
    <source>
        <dbReference type="ARBA" id="ARBA00022801"/>
    </source>
</evidence>
<comment type="function">
    <text evidence="16">Catalyzes cross-linking of the peptidoglycan cell wall at the division septum.</text>
</comment>
<accession>A0A4R6U786</accession>
<protein>
    <recommendedName>
        <fullName evidence="16">Peptidoglycan D,D-transpeptidase FtsI</fullName>
        <ecNumber evidence="16">3.4.16.4</ecNumber>
    </recommendedName>
    <alternativeName>
        <fullName evidence="16">Penicillin-binding protein 3</fullName>
        <shortName evidence="16">PBP-3</shortName>
    </alternativeName>
</protein>
<evidence type="ECO:0000256" key="15">
    <source>
        <dbReference type="ARBA" id="ARBA00023316"/>
    </source>
</evidence>
<feature type="domain" description="Penicillin-binding protein transpeptidase" evidence="18">
    <location>
        <begin position="256"/>
        <end position="553"/>
    </location>
</feature>
<dbReference type="EC" id="3.4.16.4" evidence="16"/>
<dbReference type="InterPro" id="IPR005311">
    <property type="entry name" value="PBP_dimer"/>
</dbReference>
<dbReference type="InterPro" id="IPR012338">
    <property type="entry name" value="Beta-lactam/transpept-like"/>
</dbReference>
<keyword evidence="14 16" id="KW-0131">Cell cycle</keyword>
<evidence type="ECO:0000313" key="21">
    <source>
        <dbReference type="Proteomes" id="UP000294575"/>
    </source>
</evidence>
<keyword evidence="7 16" id="KW-0812">Transmembrane</keyword>
<evidence type="ECO:0000259" key="19">
    <source>
        <dbReference type="Pfam" id="PF03717"/>
    </source>
</evidence>
<dbReference type="GO" id="GO:0008955">
    <property type="term" value="F:peptidoglycan glycosyltransferase activity"/>
    <property type="evidence" value="ECO:0007669"/>
    <property type="project" value="InterPro"/>
</dbReference>
<dbReference type="GO" id="GO:0071555">
    <property type="term" value="P:cell wall organization"/>
    <property type="evidence" value="ECO:0007669"/>
    <property type="project" value="UniProtKB-KW"/>
</dbReference>
<keyword evidence="11 16" id="KW-1133">Transmembrane helix</keyword>
<proteinExistence type="inferred from homology"/>
<dbReference type="Gene3D" id="3.30.450.330">
    <property type="match status" value="1"/>
</dbReference>
<keyword evidence="13 16" id="KW-0717">Septation</keyword>
<dbReference type="EMBL" id="SNYK01000003">
    <property type="protein sequence ID" value="TDQ38904.1"/>
    <property type="molecule type" value="Genomic_DNA"/>
</dbReference>
<dbReference type="InterPro" id="IPR001460">
    <property type="entry name" value="PCN-bd_Tpept"/>
</dbReference>
<comment type="caution">
    <text evidence="20">The sequence shown here is derived from an EMBL/GenBank/DDBJ whole genome shotgun (WGS) entry which is preliminary data.</text>
</comment>
<keyword evidence="21" id="KW-1185">Reference proteome</keyword>
<dbReference type="PANTHER" id="PTHR30627">
    <property type="entry name" value="PEPTIDOGLYCAN D,D-TRANSPEPTIDASE"/>
    <property type="match status" value="1"/>
</dbReference>
<gene>
    <name evidence="16" type="primary">ftsI</name>
    <name evidence="20" type="ORF">DFQ45_10368</name>
</gene>
<dbReference type="GO" id="GO:0009252">
    <property type="term" value="P:peptidoglycan biosynthetic process"/>
    <property type="evidence" value="ECO:0007669"/>
    <property type="project" value="UniProtKB-UniRule"/>
</dbReference>
<evidence type="ECO:0000313" key="20">
    <source>
        <dbReference type="EMBL" id="TDQ38904.1"/>
    </source>
</evidence>
<dbReference type="InterPro" id="IPR037532">
    <property type="entry name" value="FtsI_transpept"/>
</dbReference>
<keyword evidence="15 16" id="KW-0961">Cell wall biogenesis/degradation</keyword>
<dbReference type="GO" id="GO:0009002">
    <property type="term" value="F:serine-type D-Ala-D-Ala carboxypeptidase activity"/>
    <property type="evidence" value="ECO:0007669"/>
    <property type="project" value="UniProtKB-UniRule"/>
</dbReference>
<evidence type="ECO:0000256" key="14">
    <source>
        <dbReference type="ARBA" id="ARBA00023306"/>
    </source>
</evidence>
<evidence type="ECO:0000256" key="12">
    <source>
        <dbReference type="ARBA" id="ARBA00023136"/>
    </source>
</evidence>
<evidence type="ECO:0000256" key="9">
    <source>
        <dbReference type="ARBA" id="ARBA00022960"/>
    </source>
</evidence>
<feature type="region of interest" description="Disordered" evidence="17">
    <location>
        <begin position="477"/>
        <end position="506"/>
    </location>
</feature>